<reference evidence="1 2" key="1">
    <citation type="submission" date="2013-07" db="EMBL/GenBank/DDBJ databases">
        <title>Completed genome of Sphingomonas sanxanigenens NX02.</title>
        <authorList>
            <person name="Ma T."/>
            <person name="Huang H."/>
            <person name="Wu M."/>
            <person name="Li X."/>
            <person name="Li G."/>
        </authorList>
    </citation>
    <scope>NUCLEOTIDE SEQUENCE [LARGE SCALE GENOMIC DNA]</scope>
    <source>
        <strain evidence="1 2">NX02</strain>
    </source>
</reference>
<sequence>MIHWLPPTYIVDMRRPNAANNPVRIKIRRGAPYPGAILAQERWEWGFKIPLFLLGFVPVLLTRIGPIARHLELMGHAVEVAVATTFYGVADINAYEAREAAAMSSYPQFKGWDAGKIELELKKRRSKAMKWVGRHRKLIGKYVMAFAP</sequence>
<dbReference type="PATRIC" id="fig|1123269.5.peg.884"/>
<gene>
    <name evidence="1" type="ORF">NX02_04545</name>
</gene>
<dbReference type="RefSeq" id="WP_025290954.1">
    <property type="nucleotide sequence ID" value="NZ_CP006644.1"/>
</dbReference>
<dbReference type="STRING" id="1123269.NX02_04545"/>
<keyword evidence="2" id="KW-1185">Reference proteome</keyword>
<dbReference type="EMBL" id="CP006644">
    <property type="protein sequence ID" value="AHE52653.1"/>
    <property type="molecule type" value="Genomic_DNA"/>
</dbReference>
<evidence type="ECO:0000313" key="2">
    <source>
        <dbReference type="Proteomes" id="UP000018851"/>
    </source>
</evidence>
<protein>
    <submittedName>
        <fullName evidence="1">Uncharacterized protein</fullName>
    </submittedName>
</protein>
<name>W0A8K2_9SPHN</name>
<dbReference type="HOGENOM" id="CLU_1757663_0_0_5"/>
<dbReference type="KEGG" id="ssan:NX02_04545"/>
<dbReference type="AlphaFoldDB" id="W0A8K2"/>
<organism evidence="1 2">
    <name type="scientific">Sphingomonas sanxanigenens DSM 19645 = NX02</name>
    <dbReference type="NCBI Taxonomy" id="1123269"/>
    <lineage>
        <taxon>Bacteria</taxon>
        <taxon>Pseudomonadati</taxon>
        <taxon>Pseudomonadota</taxon>
        <taxon>Alphaproteobacteria</taxon>
        <taxon>Sphingomonadales</taxon>
        <taxon>Sphingomonadaceae</taxon>
        <taxon>Sphingomonas</taxon>
    </lineage>
</organism>
<proteinExistence type="predicted"/>
<dbReference type="Proteomes" id="UP000018851">
    <property type="component" value="Chromosome"/>
</dbReference>
<dbReference type="eggNOG" id="ENOG50348CJ">
    <property type="taxonomic scope" value="Bacteria"/>
</dbReference>
<dbReference type="OrthoDB" id="9218649at2"/>
<evidence type="ECO:0000313" key="1">
    <source>
        <dbReference type="EMBL" id="AHE52653.1"/>
    </source>
</evidence>
<accession>W0A8K2</accession>